<evidence type="ECO:0000313" key="13">
    <source>
        <dbReference type="Proteomes" id="UP001497497"/>
    </source>
</evidence>
<protein>
    <recommendedName>
        <fullName evidence="11">G-protein coupled receptors family 1 profile domain-containing protein</fullName>
    </recommendedName>
</protein>
<keyword evidence="4 10" id="KW-1133">Transmembrane helix</keyword>
<comment type="caution">
    <text evidence="12">The sequence shown here is derived from an EMBL/GenBank/DDBJ whole genome shotgun (WGS) entry which is preliminary data.</text>
</comment>
<evidence type="ECO:0000256" key="1">
    <source>
        <dbReference type="ARBA" id="ARBA00004651"/>
    </source>
</evidence>
<dbReference type="GO" id="GO:0004993">
    <property type="term" value="F:G protein-coupled serotonin receptor activity"/>
    <property type="evidence" value="ECO:0007669"/>
    <property type="project" value="UniProtKB-ARBA"/>
</dbReference>
<dbReference type="Pfam" id="PF00001">
    <property type="entry name" value="7tm_1"/>
    <property type="match status" value="1"/>
</dbReference>
<evidence type="ECO:0000256" key="5">
    <source>
        <dbReference type="ARBA" id="ARBA00023040"/>
    </source>
</evidence>
<evidence type="ECO:0000313" key="12">
    <source>
        <dbReference type="EMBL" id="CAL1527787.1"/>
    </source>
</evidence>
<sequence>MVPFILCSNLLVIASVIRYRRLHTPTNYFITSLAAVDILVALALPFVVAIEVFHFGGADGPHDVVLCLLPNRVLMMACGVSVLTLAAIAYDRHTALVSPLEYVNIMTSRKVTVLVALTWIYSAFIVWLPLMIGWYDVPTELAPCSANLLKSGAPVLFLSAIFAPSCIAILVCYFRIFMVARHHAKAIAAVEFAVHRRLQVKFMIKDTKYAKTLALVIGVFLALWFPYLVYIFIQTVCPIRFDIWVTTYLILLAAFNSGINPWIYAFKNNEFRAAFKRMFKEFCKERFCAPVDRRASLVSTISTTPRLSRT</sequence>
<keyword evidence="3 9" id="KW-0812">Transmembrane</keyword>
<evidence type="ECO:0000259" key="11">
    <source>
        <dbReference type="PROSITE" id="PS50262"/>
    </source>
</evidence>
<gene>
    <name evidence="12" type="ORF">GSLYS_00001957001</name>
</gene>
<feature type="transmembrane region" description="Helical" evidence="10">
    <location>
        <begin position="73"/>
        <end position="90"/>
    </location>
</feature>
<accession>A0AAV2H2A5</accession>
<evidence type="ECO:0000256" key="10">
    <source>
        <dbReference type="SAM" id="Phobius"/>
    </source>
</evidence>
<dbReference type="InterPro" id="IPR017452">
    <property type="entry name" value="GPCR_Rhodpsn_7TM"/>
</dbReference>
<keyword evidence="7 9" id="KW-0675">Receptor</keyword>
<keyword evidence="5 9" id="KW-0297">G-protein coupled receptor</keyword>
<feature type="transmembrane region" description="Helical" evidence="10">
    <location>
        <begin position="28"/>
        <end position="53"/>
    </location>
</feature>
<dbReference type="SMART" id="SM01381">
    <property type="entry name" value="7TM_GPCR_Srsx"/>
    <property type="match status" value="1"/>
</dbReference>
<feature type="transmembrane region" description="Helical" evidence="10">
    <location>
        <begin position="245"/>
        <end position="266"/>
    </location>
</feature>
<dbReference type="PROSITE" id="PS00237">
    <property type="entry name" value="G_PROTEIN_RECEP_F1_1"/>
    <property type="match status" value="1"/>
</dbReference>
<organism evidence="12 13">
    <name type="scientific">Lymnaea stagnalis</name>
    <name type="common">Great pond snail</name>
    <name type="synonym">Helix stagnalis</name>
    <dbReference type="NCBI Taxonomy" id="6523"/>
    <lineage>
        <taxon>Eukaryota</taxon>
        <taxon>Metazoa</taxon>
        <taxon>Spiralia</taxon>
        <taxon>Lophotrochozoa</taxon>
        <taxon>Mollusca</taxon>
        <taxon>Gastropoda</taxon>
        <taxon>Heterobranchia</taxon>
        <taxon>Euthyneura</taxon>
        <taxon>Panpulmonata</taxon>
        <taxon>Hygrophila</taxon>
        <taxon>Lymnaeoidea</taxon>
        <taxon>Lymnaeidae</taxon>
        <taxon>Lymnaea</taxon>
    </lineage>
</organism>
<comment type="subcellular location">
    <subcellularLocation>
        <location evidence="1">Cell membrane</location>
        <topology evidence="1">Multi-pass membrane protein</topology>
    </subcellularLocation>
</comment>
<comment type="similarity">
    <text evidence="9">Belongs to the G-protein coupled receptor 1 family.</text>
</comment>
<evidence type="ECO:0000256" key="8">
    <source>
        <dbReference type="ARBA" id="ARBA00023224"/>
    </source>
</evidence>
<dbReference type="SUPFAM" id="SSF81321">
    <property type="entry name" value="Family A G protein-coupled receptor-like"/>
    <property type="match status" value="1"/>
</dbReference>
<keyword evidence="2" id="KW-1003">Cell membrane</keyword>
<feature type="transmembrane region" description="Helical" evidence="10">
    <location>
        <begin position="111"/>
        <end position="135"/>
    </location>
</feature>
<dbReference type="PRINTS" id="PR00237">
    <property type="entry name" value="GPCRRHODOPSN"/>
</dbReference>
<evidence type="ECO:0000256" key="6">
    <source>
        <dbReference type="ARBA" id="ARBA00023136"/>
    </source>
</evidence>
<evidence type="ECO:0000256" key="3">
    <source>
        <dbReference type="ARBA" id="ARBA00022692"/>
    </source>
</evidence>
<dbReference type="PANTHER" id="PTHR24248">
    <property type="entry name" value="ADRENERGIC RECEPTOR-RELATED G-PROTEIN COUPLED RECEPTOR"/>
    <property type="match status" value="1"/>
</dbReference>
<evidence type="ECO:0000256" key="4">
    <source>
        <dbReference type="ARBA" id="ARBA00022989"/>
    </source>
</evidence>
<evidence type="ECO:0000256" key="7">
    <source>
        <dbReference type="ARBA" id="ARBA00023170"/>
    </source>
</evidence>
<feature type="domain" description="G-protein coupled receptors family 1 profile" evidence="11">
    <location>
        <begin position="8"/>
        <end position="264"/>
    </location>
</feature>
<keyword evidence="8 9" id="KW-0807">Transducer</keyword>
<feature type="transmembrane region" description="Helical" evidence="10">
    <location>
        <begin position="155"/>
        <end position="176"/>
    </location>
</feature>
<evidence type="ECO:0000256" key="9">
    <source>
        <dbReference type="RuleBase" id="RU000688"/>
    </source>
</evidence>
<dbReference type="PROSITE" id="PS50262">
    <property type="entry name" value="G_PROTEIN_RECEP_F1_2"/>
    <property type="match status" value="1"/>
</dbReference>
<dbReference type="GO" id="GO:0071880">
    <property type="term" value="P:adenylate cyclase-activating adrenergic receptor signaling pathway"/>
    <property type="evidence" value="ECO:0007669"/>
    <property type="project" value="TreeGrafter"/>
</dbReference>
<keyword evidence="13" id="KW-1185">Reference proteome</keyword>
<feature type="transmembrane region" description="Helical" evidence="10">
    <location>
        <begin position="213"/>
        <end position="233"/>
    </location>
</feature>
<dbReference type="GO" id="GO:0043410">
    <property type="term" value="P:positive regulation of MAPK cascade"/>
    <property type="evidence" value="ECO:0007669"/>
    <property type="project" value="TreeGrafter"/>
</dbReference>
<evidence type="ECO:0000256" key="2">
    <source>
        <dbReference type="ARBA" id="ARBA00022475"/>
    </source>
</evidence>
<dbReference type="AlphaFoldDB" id="A0AAV2H2A5"/>
<feature type="non-terminal residue" evidence="12">
    <location>
        <position position="310"/>
    </location>
</feature>
<keyword evidence="6 10" id="KW-0472">Membrane</keyword>
<dbReference type="GO" id="GO:0005886">
    <property type="term" value="C:plasma membrane"/>
    <property type="evidence" value="ECO:0007669"/>
    <property type="project" value="UniProtKB-SubCell"/>
</dbReference>
<dbReference type="InterPro" id="IPR000276">
    <property type="entry name" value="GPCR_Rhodpsn"/>
</dbReference>
<dbReference type="EMBL" id="CAXITT010000022">
    <property type="protein sequence ID" value="CAL1527787.1"/>
    <property type="molecule type" value="Genomic_DNA"/>
</dbReference>
<name>A0AAV2H2A5_LYMST</name>
<dbReference type="Gene3D" id="1.20.1070.10">
    <property type="entry name" value="Rhodopsin 7-helix transmembrane proteins"/>
    <property type="match status" value="1"/>
</dbReference>
<dbReference type="Proteomes" id="UP001497497">
    <property type="component" value="Unassembled WGS sequence"/>
</dbReference>
<proteinExistence type="inferred from homology"/>
<reference evidence="12 13" key="1">
    <citation type="submission" date="2024-04" db="EMBL/GenBank/DDBJ databases">
        <authorList>
            <consortium name="Genoscope - CEA"/>
            <person name="William W."/>
        </authorList>
    </citation>
    <scope>NUCLEOTIDE SEQUENCE [LARGE SCALE GENOMIC DNA]</scope>
</reference>